<dbReference type="GO" id="GO:0009117">
    <property type="term" value="P:nucleotide metabolic process"/>
    <property type="evidence" value="ECO:0007669"/>
    <property type="project" value="InterPro"/>
</dbReference>
<dbReference type="GO" id="GO:0008253">
    <property type="term" value="F:5'-nucleotidase activity"/>
    <property type="evidence" value="ECO:0007669"/>
    <property type="project" value="InterPro"/>
</dbReference>
<dbReference type="GO" id="GO:0005737">
    <property type="term" value="C:cytoplasm"/>
    <property type="evidence" value="ECO:0007669"/>
    <property type="project" value="InterPro"/>
</dbReference>
<dbReference type="PANTHER" id="PTHR31367:SF5">
    <property type="entry name" value="CYTOSOLIC 5'-NUCLEOTIDASE 1A"/>
    <property type="match status" value="1"/>
</dbReference>
<protein>
    <submittedName>
        <fullName evidence="1">5'-nucleotidase</fullName>
    </submittedName>
</protein>
<dbReference type="InterPro" id="IPR010394">
    <property type="entry name" value="5-nucleotidase"/>
</dbReference>
<gene>
    <name evidence="1" type="ORF">SAMN05661010_03016</name>
</gene>
<name>A0A1G9PDH3_9GAMM</name>
<keyword evidence="2" id="KW-1185">Reference proteome</keyword>
<proteinExistence type="predicted"/>
<accession>A0A1G9PDH3</accession>
<dbReference type="Proteomes" id="UP000198654">
    <property type="component" value="Unassembled WGS sequence"/>
</dbReference>
<evidence type="ECO:0000313" key="1">
    <source>
        <dbReference type="EMBL" id="SDL96808.1"/>
    </source>
</evidence>
<dbReference type="OrthoDB" id="9778569at2"/>
<dbReference type="GO" id="GO:0000287">
    <property type="term" value="F:magnesium ion binding"/>
    <property type="evidence" value="ECO:0007669"/>
    <property type="project" value="InterPro"/>
</dbReference>
<dbReference type="GO" id="GO:0000166">
    <property type="term" value="F:nucleotide binding"/>
    <property type="evidence" value="ECO:0007669"/>
    <property type="project" value="InterPro"/>
</dbReference>
<reference evidence="1 2" key="1">
    <citation type="submission" date="2016-10" db="EMBL/GenBank/DDBJ databases">
        <authorList>
            <person name="de Groot N.N."/>
        </authorList>
    </citation>
    <scope>NUCLEOTIDE SEQUENCE [LARGE SCALE GENOMIC DNA]</scope>
    <source>
        <strain evidence="1 2">DSM 14789</strain>
    </source>
</reference>
<dbReference type="Pfam" id="PF06189">
    <property type="entry name" value="5-nucleotidase"/>
    <property type="match status" value="1"/>
</dbReference>
<evidence type="ECO:0000313" key="2">
    <source>
        <dbReference type="Proteomes" id="UP000198654"/>
    </source>
</evidence>
<sequence length="309" mass="35097">MPYDLRERLVIGLASSALFDLDESDRVFREQGEASYREYQREYENSPLTPGVAFPFIKRLLSLNELDPLNPPIEVMLLSRNDPETGLRVMKSIEHHQLEITRAIFLQGRYPHRFIPALNISLFLSAHKQDVDQAILAGNPAGQVLSSSAFDLTEEDELRIAFDFDGVLASDESETIYQQQGIEAFRAHERENAHIPAEPGLLADFLRKLARIQELEKQREKDTNGRYHPRVRVSIVTARNAPAHERVIHTMRSWGVTVNEAYFLGGIAKEHVLGIIKPHIFFDDQESHLTATSDILPSVHVPFGKLNTL</sequence>
<dbReference type="RefSeq" id="WP_089730108.1">
    <property type="nucleotide sequence ID" value="NZ_FNGI01000009.1"/>
</dbReference>
<dbReference type="AlphaFoldDB" id="A0A1G9PDH3"/>
<dbReference type="PANTHER" id="PTHR31367">
    <property type="entry name" value="CYTOSOLIC 5'-NUCLEOTIDASE 1 FAMILY MEMBER"/>
    <property type="match status" value="1"/>
</dbReference>
<organism evidence="1 2">
    <name type="scientific">Modicisalibacter muralis</name>
    <dbReference type="NCBI Taxonomy" id="119000"/>
    <lineage>
        <taxon>Bacteria</taxon>
        <taxon>Pseudomonadati</taxon>
        <taxon>Pseudomonadota</taxon>
        <taxon>Gammaproteobacteria</taxon>
        <taxon>Oceanospirillales</taxon>
        <taxon>Halomonadaceae</taxon>
        <taxon>Modicisalibacter</taxon>
    </lineage>
</organism>
<dbReference type="EMBL" id="FNGI01000009">
    <property type="protein sequence ID" value="SDL96808.1"/>
    <property type="molecule type" value="Genomic_DNA"/>
</dbReference>
<dbReference type="STRING" id="119000.SAMN05661010_03016"/>